<evidence type="ECO:0000256" key="7">
    <source>
        <dbReference type="ARBA" id="ARBA00023136"/>
    </source>
</evidence>
<feature type="transmembrane region" description="Helical" evidence="9">
    <location>
        <begin position="354"/>
        <end position="373"/>
    </location>
</feature>
<gene>
    <name evidence="12" type="ORF">ACFYTH_29345</name>
</gene>
<comment type="caution">
    <text evidence="12">The sequence shown here is derived from an EMBL/GenBank/DDBJ whole genome shotgun (WGS) entry which is preliminary data.</text>
</comment>
<keyword evidence="4 12" id="KW-0808">Transferase</keyword>
<feature type="compositionally biased region" description="Basic and acidic residues" evidence="8">
    <location>
        <begin position="1"/>
        <end position="11"/>
    </location>
</feature>
<keyword evidence="7 9" id="KW-0472">Membrane</keyword>
<dbReference type="InterPro" id="IPR056785">
    <property type="entry name" value="YkcA/B-like_C"/>
</dbReference>
<evidence type="ECO:0000256" key="8">
    <source>
        <dbReference type="SAM" id="MobiDB-lite"/>
    </source>
</evidence>
<keyword evidence="13" id="KW-1185">Reference proteome</keyword>
<keyword evidence="6 9" id="KW-1133">Transmembrane helix</keyword>
<comment type="subcellular location">
    <subcellularLocation>
        <location evidence="1">Cell membrane</location>
        <topology evidence="1">Multi-pass membrane protein</topology>
    </subcellularLocation>
</comment>
<name>A0ABW6NR09_9NOCA</name>
<accession>A0ABW6NR09</accession>
<evidence type="ECO:0000256" key="2">
    <source>
        <dbReference type="ARBA" id="ARBA00022475"/>
    </source>
</evidence>
<evidence type="ECO:0000256" key="3">
    <source>
        <dbReference type="ARBA" id="ARBA00022676"/>
    </source>
</evidence>
<sequence>MTITEVPRRQAEPSGSPPQPARWGAFLSGPPGRPRWARPGLLVLLVATAFLYLWGLSASGWANDFYAAAVQAGTQSWKALLFGSLDSGNAITVDKPPAALWVMGLSGRLLGFGSFSLLLPQALMGVASVGLLSGAVRRWSGPAAGLIAGAALALTPVATLMFRFDNPDALLVLLLVAGAYCTVRATEKGSGRWLALAGVAVGFGFLTKMMQAFLVLPALGPVFLVAAPITLRARILKLLGAVVALVISGGWFVVLVSLWPAGSRPYIGGSTDNSLLELALGYNGLGRVMGGEGNGGGGPGGGGNTGFGGSTGITRLFGASMGTEISWLLPAALIGLVAGLWFTRRTPRTGRLRASLILWGGWLLVTGVVFSFMQGTIHPYYTVALAPAIAALVGIAVVELWGGREFRSARAALGLMLVATGMWNFVLLDRTPDWYPALRWIVLIGSIVIAAILIAGAHALGTMTVVIAAAGLLFGFAGTTAYALETAATPHSGSIPTSGPDSGHGMGGFGGAPGGTAPGGNAPGSASGATAPDGTGSGTTDSTSGGTANAQPSGSADSTGTRDSGRGGGNSGNTALQELLKSANNRWAAATVGSQSAGSLELSTGTSIMAIGGFTGSDNSPTLTQFQQYVNNGDIHYFFAGGGLGGPGGPGGGSGSANEITSWVESHYTAITVGGTTVYDLTRPAG</sequence>
<feature type="transmembrane region" description="Helical" evidence="9">
    <location>
        <begin position="408"/>
        <end position="426"/>
    </location>
</feature>
<dbReference type="InterPro" id="IPR038731">
    <property type="entry name" value="RgtA/B/C-like"/>
</dbReference>
<feature type="domain" description="Glycosyltransferase RgtA/B/C/D-like" evidence="10">
    <location>
        <begin position="94"/>
        <end position="247"/>
    </location>
</feature>
<evidence type="ECO:0000313" key="12">
    <source>
        <dbReference type="EMBL" id="MFF0457488.1"/>
    </source>
</evidence>
<feature type="transmembrane region" description="Helical" evidence="9">
    <location>
        <begin position="325"/>
        <end position="342"/>
    </location>
</feature>
<dbReference type="PANTHER" id="PTHR33908:SF3">
    <property type="entry name" value="UNDECAPRENYL PHOSPHATE-ALPHA-4-AMINO-4-DEOXY-L-ARABINOSE ARABINOSYL TRANSFERASE"/>
    <property type="match status" value="1"/>
</dbReference>
<evidence type="ECO:0000256" key="4">
    <source>
        <dbReference type="ARBA" id="ARBA00022679"/>
    </source>
</evidence>
<evidence type="ECO:0000259" key="11">
    <source>
        <dbReference type="Pfam" id="PF24878"/>
    </source>
</evidence>
<evidence type="ECO:0000256" key="1">
    <source>
        <dbReference type="ARBA" id="ARBA00004651"/>
    </source>
</evidence>
<evidence type="ECO:0000259" key="10">
    <source>
        <dbReference type="Pfam" id="PF13231"/>
    </source>
</evidence>
<keyword evidence="3 12" id="KW-0328">Glycosyltransferase</keyword>
<feature type="compositionally biased region" description="Low complexity" evidence="8">
    <location>
        <begin position="523"/>
        <end position="548"/>
    </location>
</feature>
<reference evidence="12 13" key="1">
    <citation type="submission" date="2024-10" db="EMBL/GenBank/DDBJ databases">
        <title>The Natural Products Discovery Center: Release of the First 8490 Sequenced Strains for Exploring Actinobacteria Biosynthetic Diversity.</title>
        <authorList>
            <person name="Kalkreuter E."/>
            <person name="Kautsar S.A."/>
            <person name="Yang D."/>
            <person name="Bader C.D."/>
            <person name="Teijaro C.N."/>
            <person name="Fluegel L."/>
            <person name="Davis C.M."/>
            <person name="Simpson J.R."/>
            <person name="Lauterbach L."/>
            <person name="Steele A.D."/>
            <person name="Gui C."/>
            <person name="Meng S."/>
            <person name="Li G."/>
            <person name="Viehrig K."/>
            <person name="Ye F."/>
            <person name="Su P."/>
            <person name="Kiefer A.F."/>
            <person name="Nichols A."/>
            <person name="Cepeda A.J."/>
            <person name="Yan W."/>
            <person name="Fan B."/>
            <person name="Jiang Y."/>
            <person name="Adhikari A."/>
            <person name="Zheng C.-J."/>
            <person name="Schuster L."/>
            <person name="Cowan T.M."/>
            <person name="Smanski M.J."/>
            <person name="Chevrette M.G."/>
            <person name="De Carvalho L.P.S."/>
            <person name="Shen B."/>
        </authorList>
    </citation>
    <scope>NUCLEOTIDE SEQUENCE [LARGE SCALE GENOMIC DNA]</scope>
    <source>
        <strain evidence="12 13">NPDC004550</strain>
    </source>
</reference>
<feature type="domain" description="Putative mannosyltransferase YkcA/B-like C-terminal" evidence="11">
    <location>
        <begin position="582"/>
        <end position="667"/>
    </location>
</feature>
<dbReference type="RefSeq" id="WP_387254716.1">
    <property type="nucleotide sequence ID" value="NZ_JBIALX010000016.1"/>
</dbReference>
<dbReference type="GO" id="GO:0016757">
    <property type="term" value="F:glycosyltransferase activity"/>
    <property type="evidence" value="ECO:0007669"/>
    <property type="project" value="UniProtKB-KW"/>
</dbReference>
<keyword evidence="5 9" id="KW-0812">Transmembrane</keyword>
<feature type="transmembrane region" description="Helical" evidence="9">
    <location>
        <begin position="212"/>
        <end position="231"/>
    </location>
</feature>
<proteinExistence type="predicted"/>
<evidence type="ECO:0000256" key="5">
    <source>
        <dbReference type="ARBA" id="ARBA00022692"/>
    </source>
</evidence>
<feature type="transmembrane region" description="Helical" evidence="9">
    <location>
        <begin position="109"/>
        <end position="132"/>
    </location>
</feature>
<feature type="transmembrane region" description="Helical" evidence="9">
    <location>
        <begin position="238"/>
        <end position="259"/>
    </location>
</feature>
<feature type="region of interest" description="Disordered" evidence="8">
    <location>
        <begin position="489"/>
        <end position="574"/>
    </location>
</feature>
<evidence type="ECO:0000313" key="13">
    <source>
        <dbReference type="Proteomes" id="UP001601521"/>
    </source>
</evidence>
<organism evidence="12 13">
    <name type="scientific">Nocardia africana</name>
    <dbReference type="NCBI Taxonomy" id="134964"/>
    <lineage>
        <taxon>Bacteria</taxon>
        <taxon>Bacillati</taxon>
        <taxon>Actinomycetota</taxon>
        <taxon>Actinomycetes</taxon>
        <taxon>Mycobacteriales</taxon>
        <taxon>Nocardiaceae</taxon>
        <taxon>Nocardia</taxon>
    </lineage>
</organism>
<feature type="transmembrane region" description="Helical" evidence="9">
    <location>
        <begin position="144"/>
        <end position="162"/>
    </location>
</feature>
<protein>
    <submittedName>
        <fullName evidence="12">ArnT family glycosyltransferase</fullName>
        <ecNumber evidence="12">2.4.-.-</ecNumber>
    </submittedName>
</protein>
<dbReference type="InterPro" id="IPR050297">
    <property type="entry name" value="LipidA_mod_glycosyltrf_83"/>
</dbReference>
<feature type="region of interest" description="Disordered" evidence="8">
    <location>
        <begin position="1"/>
        <end position="24"/>
    </location>
</feature>
<feature type="transmembrane region" description="Helical" evidence="9">
    <location>
        <begin position="438"/>
        <end position="457"/>
    </location>
</feature>
<dbReference type="EC" id="2.4.-.-" evidence="12"/>
<dbReference type="PANTHER" id="PTHR33908">
    <property type="entry name" value="MANNOSYLTRANSFERASE YKCB-RELATED"/>
    <property type="match status" value="1"/>
</dbReference>
<dbReference type="Pfam" id="PF13231">
    <property type="entry name" value="PMT_2"/>
    <property type="match status" value="1"/>
</dbReference>
<dbReference type="Pfam" id="PF24878">
    <property type="entry name" value="YkcB_C"/>
    <property type="match status" value="1"/>
</dbReference>
<feature type="compositionally biased region" description="Gly residues" evidence="8">
    <location>
        <begin position="502"/>
        <end position="522"/>
    </location>
</feature>
<feature type="transmembrane region" description="Helical" evidence="9">
    <location>
        <begin position="36"/>
        <end position="55"/>
    </location>
</feature>
<keyword evidence="2" id="KW-1003">Cell membrane</keyword>
<evidence type="ECO:0000256" key="6">
    <source>
        <dbReference type="ARBA" id="ARBA00022989"/>
    </source>
</evidence>
<dbReference type="EMBL" id="JBIALX010000016">
    <property type="protein sequence ID" value="MFF0457488.1"/>
    <property type="molecule type" value="Genomic_DNA"/>
</dbReference>
<dbReference type="Proteomes" id="UP001601521">
    <property type="component" value="Unassembled WGS sequence"/>
</dbReference>
<feature type="transmembrane region" description="Helical" evidence="9">
    <location>
        <begin position="464"/>
        <end position="484"/>
    </location>
</feature>
<feature type="transmembrane region" description="Helical" evidence="9">
    <location>
        <begin position="379"/>
        <end position="401"/>
    </location>
</feature>
<evidence type="ECO:0000256" key="9">
    <source>
        <dbReference type="SAM" id="Phobius"/>
    </source>
</evidence>